<organism evidence="1 2">
    <name type="scientific">Segatella copri DSM 18205</name>
    <dbReference type="NCBI Taxonomy" id="537011"/>
    <lineage>
        <taxon>Bacteria</taxon>
        <taxon>Pseudomonadati</taxon>
        <taxon>Bacteroidota</taxon>
        <taxon>Bacteroidia</taxon>
        <taxon>Bacteroidales</taxon>
        <taxon>Prevotellaceae</taxon>
        <taxon>Segatella</taxon>
    </lineage>
</organism>
<evidence type="ECO:0000313" key="2">
    <source>
        <dbReference type="Proteomes" id="UP000004477"/>
    </source>
</evidence>
<dbReference type="Proteomes" id="UP000004477">
    <property type="component" value="Unassembled WGS sequence"/>
</dbReference>
<sequence length="49" mass="5386">MLGSLKLLPLQGDGFAFIITQGDALGYELLPFQGVLGNFNHTDRTIMDF</sequence>
<reference evidence="1" key="1">
    <citation type="submission" date="2009-11" db="EMBL/GenBank/DDBJ databases">
        <authorList>
            <person name="Weinstock G."/>
            <person name="Sodergren E."/>
            <person name="Clifton S."/>
            <person name="Fulton L."/>
            <person name="Fulton B."/>
            <person name="Courtney L."/>
            <person name="Fronick C."/>
            <person name="Harrison M."/>
            <person name="Strong C."/>
            <person name="Farmer C."/>
            <person name="Delahaunty K."/>
            <person name="Markovic C."/>
            <person name="Hall O."/>
            <person name="Minx P."/>
            <person name="Tomlinson C."/>
            <person name="Mitreva M."/>
            <person name="Nelson J."/>
            <person name="Hou S."/>
            <person name="Wollam A."/>
            <person name="Pepin K.H."/>
            <person name="Johnson M."/>
            <person name="Bhonagiri V."/>
            <person name="Nash W.E."/>
            <person name="Warren W."/>
            <person name="Chinwalla A."/>
            <person name="Mardis E.R."/>
            <person name="Wilson R.K."/>
        </authorList>
    </citation>
    <scope>NUCLEOTIDE SEQUENCE [LARGE SCALE GENOMIC DNA]</scope>
    <source>
        <strain evidence="1">DSM 18205</strain>
    </source>
</reference>
<protein>
    <submittedName>
        <fullName evidence="1">Uncharacterized protein</fullName>
    </submittedName>
</protein>
<dbReference type="PaxDb" id="537011-PREVCOP_03944"/>
<comment type="caution">
    <text evidence="1">The sequence shown here is derived from an EMBL/GenBank/DDBJ whole genome shotgun (WGS) entry which is preliminary data.</text>
</comment>
<proteinExistence type="predicted"/>
<dbReference type="HOGENOM" id="CLU_3139103_0_0_10"/>
<name>D1P9Y3_9BACT</name>
<evidence type="ECO:0000313" key="1">
    <source>
        <dbReference type="EMBL" id="EFB36566.1"/>
    </source>
</evidence>
<dbReference type="AlphaFoldDB" id="D1P9Y3"/>
<accession>D1P9Y3</accession>
<keyword evidence="2" id="KW-1185">Reference proteome</keyword>
<dbReference type="EMBL" id="ACBX02000005">
    <property type="protein sequence ID" value="EFB36566.1"/>
    <property type="molecule type" value="Genomic_DNA"/>
</dbReference>
<gene>
    <name evidence="1" type="ORF">PREVCOP_03944</name>
</gene>